<feature type="domain" description="Plastocyanin-like" evidence="7">
    <location>
        <begin position="520"/>
        <end position="623"/>
    </location>
</feature>
<feature type="transmembrane region" description="Helical" evidence="5">
    <location>
        <begin position="46"/>
        <end position="65"/>
    </location>
</feature>
<dbReference type="Gene3D" id="2.60.40.420">
    <property type="entry name" value="Cupredoxins - blue copper proteins"/>
    <property type="match status" value="3"/>
</dbReference>
<dbReference type="GO" id="GO:0005507">
    <property type="term" value="F:copper ion binding"/>
    <property type="evidence" value="ECO:0007669"/>
    <property type="project" value="InterPro"/>
</dbReference>
<dbReference type="OMA" id="HILWHQA"/>
<dbReference type="InterPro" id="IPR008972">
    <property type="entry name" value="Cupredoxin"/>
</dbReference>
<keyword evidence="5" id="KW-0812">Transmembrane</keyword>
<comment type="caution">
    <text evidence="9">The sequence shown here is derived from an EMBL/GenBank/DDBJ whole genome shotgun (WGS) entry which is preliminary data.</text>
</comment>
<dbReference type="Pfam" id="PF07731">
    <property type="entry name" value="Cu-oxidase_2"/>
    <property type="match status" value="1"/>
</dbReference>
<dbReference type="PANTHER" id="PTHR11709">
    <property type="entry name" value="MULTI-COPPER OXIDASE"/>
    <property type="match status" value="1"/>
</dbReference>
<feature type="domain" description="Plastocyanin-like" evidence="8">
    <location>
        <begin position="141"/>
        <end position="247"/>
    </location>
</feature>
<evidence type="ECO:0008006" key="11">
    <source>
        <dbReference type="Google" id="ProtNLM"/>
    </source>
</evidence>
<keyword evidence="4" id="KW-0186">Copper</keyword>
<keyword evidence="5" id="KW-1133">Transmembrane helix</keyword>
<keyword evidence="3" id="KW-0560">Oxidoreductase</keyword>
<dbReference type="Proteomes" id="UP000258309">
    <property type="component" value="Unassembled WGS sequence"/>
</dbReference>
<organism evidence="9 10">
    <name type="scientific">Scytalidium lignicola</name>
    <name type="common">Hyphomycete</name>
    <dbReference type="NCBI Taxonomy" id="5539"/>
    <lineage>
        <taxon>Eukaryota</taxon>
        <taxon>Fungi</taxon>
        <taxon>Dikarya</taxon>
        <taxon>Ascomycota</taxon>
        <taxon>Pezizomycotina</taxon>
        <taxon>Leotiomycetes</taxon>
        <taxon>Leotiomycetes incertae sedis</taxon>
        <taxon>Scytalidium</taxon>
    </lineage>
</organism>
<evidence type="ECO:0000259" key="7">
    <source>
        <dbReference type="Pfam" id="PF07731"/>
    </source>
</evidence>
<dbReference type="InterPro" id="IPR011707">
    <property type="entry name" value="Cu-oxidase-like_N"/>
</dbReference>
<dbReference type="InterPro" id="IPR001117">
    <property type="entry name" value="Cu-oxidase_2nd"/>
</dbReference>
<feature type="non-terminal residue" evidence="9">
    <location>
        <position position="668"/>
    </location>
</feature>
<dbReference type="InterPro" id="IPR002355">
    <property type="entry name" value="Cu_oxidase_Cu_BS"/>
</dbReference>
<protein>
    <recommendedName>
        <fullName evidence="11">Multicopper oxidase</fullName>
    </recommendedName>
</protein>
<sequence length="668" mass="75389">MSDGPATMSAIDSFRSLLGHDNRLLIQRWKEDIAALNSNCKRRIRVVALFLLILLTILFVLVQQWHAEFDVPELKLSQHPGQAQEPGYERDLKWVLHPENHVSRVPGIRRFSWNITKATIAPNGVKKDVFLINGTTNLPSHSVIQNAHTTAGQFPGPTIEARSGDTLEIEVFNSAEEEVSLHWHGLHMREANHMDGPVGVTQCAIKPSRRFSYRVPIDEQAGTFWYHAHSEVQRADGLYGGLIVHNPITPLENITYQNDHELLFLVGDWYHRQAEQVLGMFMRMTSVGVEPCPDSLLINGLGHFECSKATHGSPVSCSEIIKPWLLLNKAHRYRVRLINVSSLTGISLTIQDSELKIIQMDGGLPLAENPDRVNSVGVLYPAERVDFILSWPESAVNTETEIIIALDKENCLHPNPALTSTQSFLLSPESSTRQPANNTAEVIPFNLRTAKGSSLPSTLPEAQKFFMIWSSITILNHLGQIPHGMINRTFWEPQDLPLISTHREIWNEHQLVPWTGADPVWVELTINNLDSNGHPFHLHGFDFYVIASYEGKGGWDYYDPWKPSRPPRGGPFNLENPLRKDTVYVPPWGYVVIRFLADNAGIWTLHCHILWHQGSGMAMAFQVLGDERKGFSSEGVGKDAERFLYGLETERGCLVQWRDGWLGESKRI</sequence>
<feature type="domain" description="Plastocyanin-like" evidence="6">
    <location>
        <begin position="262"/>
        <end position="390"/>
    </location>
</feature>
<dbReference type="PANTHER" id="PTHR11709:SF394">
    <property type="entry name" value="FI03373P-RELATED"/>
    <property type="match status" value="1"/>
</dbReference>
<dbReference type="InterPro" id="IPR011706">
    <property type="entry name" value="Cu-oxidase_C"/>
</dbReference>
<dbReference type="PROSITE" id="PS00079">
    <property type="entry name" value="MULTICOPPER_OXIDASE1"/>
    <property type="match status" value="1"/>
</dbReference>
<dbReference type="Pfam" id="PF07732">
    <property type="entry name" value="Cu-oxidase_3"/>
    <property type="match status" value="1"/>
</dbReference>
<name>A0A3E2HAA4_SCYLI</name>
<dbReference type="STRING" id="5539.A0A3E2HAA4"/>
<evidence type="ECO:0000313" key="10">
    <source>
        <dbReference type="Proteomes" id="UP000258309"/>
    </source>
</evidence>
<keyword evidence="10" id="KW-1185">Reference proteome</keyword>
<comment type="similarity">
    <text evidence="1">Belongs to the multicopper oxidase family.</text>
</comment>
<keyword evidence="5" id="KW-0472">Membrane</keyword>
<feature type="non-terminal residue" evidence="9">
    <location>
        <position position="1"/>
    </location>
</feature>
<reference evidence="9 10" key="1">
    <citation type="submission" date="2018-05" db="EMBL/GenBank/DDBJ databases">
        <title>Draft genome sequence of Scytalidium lignicola DSM 105466, a ubiquitous saprotrophic fungus.</title>
        <authorList>
            <person name="Buettner E."/>
            <person name="Gebauer A.M."/>
            <person name="Hofrichter M."/>
            <person name="Liers C."/>
            <person name="Kellner H."/>
        </authorList>
    </citation>
    <scope>NUCLEOTIDE SEQUENCE [LARGE SCALE GENOMIC DNA]</scope>
    <source>
        <strain evidence="9 10">DSM 105466</strain>
    </source>
</reference>
<dbReference type="OrthoDB" id="2121828at2759"/>
<keyword evidence="2" id="KW-0479">Metal-binding</keyword>
<evidence type="ECO:0000256" key="2">
    <source>
        <dbReference type="ARBA" id="ARBA00022723"/>
    </source>
</evidence>
<dbReference type="CDD" id="cd13910">
    <property type="entry name" value="CuRO_3_MCO_like_4"/>
    <property type="match status" value="1"/>
</dbReference>
<evidence type="ECO:0000259" key="8">
    <source>
        <dbReference type="Pfam" id="PF07732"/>
    </source>
</evidence>
<dbReference type="AlphaFoldDB" id="A0A3E2HAA4"/>
<accession>A0A3E2HAA4</accession>
<evidence type="ECO:0000256" key="4">
    <source>
        <dbReference type="ARBA" id="ARBA00023008"/>
    </source>
</evidence>
<evidence type="ECO:0000256" key="1">
    <source>
        <dbReference type="ARBA" id="ARBA00010609"/>
    </source>
</evidence>
<dbReference type="CDD" id="cd04206">
    <property type="entry name" value="CuRO_1_LCC_like"/>
    <property type="match status" value="1"/>
</dbReference>
<evidence type="ECO:0000313" key="9">
    <source>
        <dbReference type="EMBL" id="RFU30237.1"/>
    </source>
</evidence>
<evidence type="ECO:0000256" key="3">
    <source>
        <dbReference type="ARBA" id="ARBA00023002"/>
    </source>
</evidence>
<dbReference type="InterPro" id="IPR033138">
    <property type="entry name" value="Cu_oxidase_CS"/>
</dbReference>
<dbReference type="SUPFAM" id="SSF49503">
    <property type="entry name" value="Cupredoxins"/>
    <property type="match status" value="3"/>
</dbReference>
<dbReference type="Pfam" id="PF00394">
    <property type="entry name" value="Cu-oxidase"/>
    <property type="match status" value="1"/>
</dbReference>
<dbReference type="CDD" id="cd04205">
    <property type="entry name" value="CuRO_2_LCC_like"/>
    <property type="match status" value="1"/>
</dbReference>
<evidence type="ECO:0000259" key="6">
    <source>
        <dbReference type="Pfam" id="PF00394"/>
    </source>
</evidence>
<dbReference type="GO" id="GO:0016491">
    <property type="term" value="F:oxidoreductase activity"/>
    <property type="evidence" value="ECO:0007669"/>
    <property type="project" value="UniProtKB-KW"/>
</dbReference>
<proteinExistence type="inferred from homology"/>
<dbReference type="EMBL" id="NCSJ02000105">
    <property type="protein sequence ID" value="RFU30237.1"/>
    <property type="molecule type" value="Genomic_DNA"/>
</dbReference>
<evidence type="ECO:0000256" key="5">
    <source>
        <dbReference type="SAM" id="Phobius"/>
    </source>
</evidence>
<dbReference type="InterPro" id="IPR045087">
    <property type="entry name" value="Cu-oxidase_fam"/>
</dbReference>
<dbReference type="PROSITE" id="PS00080">
    <property type="entry name" value="MULTICOPPER_OXIDASE2"/>
    <property type="match status" value="1"/>
</dbReference>
<gene>
    <name evidence="9" type="ORF">B7463_g6078</name>
</gene>